<dbReference type="InterPro" id="IPR005162">
    <property type="entry name" value="Retrotrans_gag_dom"/>
</dbReference>
<reference evidence="4" key="1">
    <citation type="submission" date="2025-08" db="UniProtKB">
        <authorList>
            <consortium name="RefSeq"/>
        </authorList>
    </citation>
    <scope>IDENTIFICATION</scope>
    <source>
        <tissue evidence="4">Young leaves</tissue>
    </source>
</reference>
<feature type="domain" description="Retrotransposon gag" evidence="2">
    <location>
        <begin position="19"/>
        <end position="103"/>
    </location>
</feature>
<evidence type="ECO:0000313" key="4">
    <source>
        <dbReference type="RefSeq" id="XP_022973318.1"/>
    </source>
</evidence>
<name>A0A6J1ICP5_CUCMA</name>
<dbReference type="InterPro" id="IPR021109">
    <property type="entry name" value="Peptidase_aspartic_dom_sf"/>
</dbReference>
<dbReference type="OrthoDB" id="1751327at2759"/>
<feature type="region of interest" description="Disordered" evidence="1">
    <location>
        <begin position="132"/>
        <end position="164"/>
    </location>
</feature>
<dbReference type="GeneID" id="111471874"/>
<accession>A0A6J1ICP5</accession>
<evidence type="ECO:0000313" key="3">
    <source>
        <dbReference type="Proteomes" id="UP000504608"/>
    </source>
</evidence>
<dbReference type="PANTHER" id="PTHR15503">
    <property type="entry name" value="LDOC1 RELATED"/>
    <property type="match status" value="1"/>
</dbReference>
<dbReference type="InterPro" id="IPR032567">
    <property type="entry name" value="RTL1-rel"/>
</dbReference>
<dbReference type="PANTHER" id="PTHR15503:SF45">
    <property type="entry name" value="RNA-DIRECTED DNA POLYMERASE HOMOLOG"/>
    <property type="match status" value="1"/>
</dbReference>
<keyword evidence="3" id="KW-1185">Reference proteome</keyword>
<feature type="compositionally biased region" description="Basic and acidic residues" evidence="1">
    <location>
        <begin position="132"/>
        <end position="145"/>
    </location>
</feature>
<feature type="region of interest" description="Disordered" evidence="1">
    <location>
        <begin position="191"/>
        <end position="213"/>
    </location>
</feature>
<feature type="compositionally biased region" description="Basic and acidic residues" evidence="1">
    <location>
        <begin position="154"/>
        <end position="164"/>
    </location>
</feature>
<dbReference type="KEGG" id="cmax:111471874"/>
<dbReference type="Pfam" id="PF08284">
    <property type="entry name" value="RVP_2"/>
    <property type="match status" value="1"/>
</dbReference>
<dbReference type="Gene3D" id="2.40.70.10">
    <property type="entry name" value="Acid Proteases"/>
    <property type="match status" value="1"/>
</dbReference>
<gene>
    <name evidence="4" type="primary">LOC111471874</name>
</gene>
<evidence type="ECO:0000256" key="1">
    <source>
        <dbReference type="SAM" id="MobiDB-lite"/>
    </source>
</evidence>
<organism evidence="3 4">
    <name type="scientific">Cucurbita maxima</name>
    <name type="common">Pumpkin</name>
    <name type="synonym">Winter squash</name>
    <dbReference type="NCBI Taxonomy" id="3661"/>
    <lineage>
        <taxon>Eukaryota</taxon>
        <taxon>Viridiplantae</taxon>
        <taxon>Streptophyta</taxon>
        <taxon>Embryophyta</taxon>
        <taxon>Tracheophyta</taxon>
        <taxon>Spermatophyta</taxon>
        <taxon>Magnoliopsida</taxon>
        <taxon>eudicotyledons</taxon>
        <taxon>Gunneridae</taxon>
        <taxon>Pentapetalae</taxon>
        <taxon>rosids</taxon>
        <taxon>fabids</taxon>
        <taxon>Cucurbitales</taxon>
        <taxon>Cucurbitaceae</taxon>
        <taxon>Cucurbiteae</taxon>
        <taxon>Cucurbita</taxon>
    </lineage>
</organism>
<sequence>METTFESMRCPDEHKVACATYVLQKDAEVWWSDNKQSINSGEGITTWENFKEAFLKYYYPKETRIKKQQEFNHLTQGDRKVDQYDQEFMRLRRFALSLADTEEKQMLGLNPKSHRMLEAFNPKTYEKALRTAKALEEPSEEKKTEPTVVTGRKRPVEVETTDSNHRSRDLDIRVMWPELALQGAREIQGNPLEDRSFESPPYKPAHRPGHMQRPVKRWERLAPWGTCTLSILGHFALTLFDSGSTHSFVSLPFVKQAGFVVEPLIHILSVGTPAGVDLVTKNRVKDGQMVIAGQTIQDLKVVDMTNFDVILGMDWLAENFAGTRNGTHL</sequence>
<dbReference type="AlphaFoldDB" id="A0A6J1ICP5"/>
<dbReference type="SUPFAM" id="SSF50630">
    <property type="entry name" value="Acid proteases"/>
    <property type="match status" value="1"/>
</dbReference>
<protein>
    <submittedName>
        <fullName evidence="4">Uncharacterized protein LOC111471874</fullName>
    </submittedName>
</protein>
<feature type="compositionally biased region" description="Basic residues" evidence="1">
    <location>
        <begin position="204"/>
        <end position="213"/>
    </location>
</feature>
<evidence type="ECO:0000259" key="2">
    <source>
        <dbReference type="Pfam" id="PF03732"/>
    </source>
</evidence>
<proteinExistence type="predicted"/>
<dbReference type="CDD" id="cd00303">
    <property type="entry name" value="retropepsin_like"/>
    <property type="match status" value="1"/>
</dbReference>
<dbReference type="RefSeq" id="XP_022973318.1">
    <property type="nucleotide sequence ID" value="XM_023117550.1"/>
</dbReference>
<dbReference type="Proteomes" id="UP000504608">
    <property type="component" value="Unplaced"/>
</dbReference>
<dbReference type="Pfam" id="PF03732">
    <property type="entry name" value="Retrotrans_gag"/>
    <property type="match status" value="1"/>
</dbReference>